<protein>
    <submittedName>
        <fullName evidence="1">Uncharacterized protein</fullName>
    </submittedName>
</protein>
<keyword evidence="2" id="KW-1185">Reference proteome</keyword>
<dbReference type="AlphaFoldDB" id="A0AAW1TCC8"/>
<organism evidence="1 2">
    <name type="scientific">Apatococcus fuscideae</name>
    <dbReference type="NCBI Taxonomy" id="2026836"/>
    <lineage>
        <taxon>Eukaryota</taxon>
        <taxon>Viridiplantae</taxon>
        <taxon>Chlorophyta</taxon>
        <taxon>core chlorophytes</taxon>
        <taxon>Trebouxiophyceae</taxon>
        <taxon>Chlorellales</taxon>
        <taxon>Chlorellaceae</taxon>
        <taxon>Apatococcus</taxon>
    </lineage>
</organism>
<sequence>MYRGPPRRPGPHRPCSAATAPRLPRITSDWNQYTDPATYWPLMVLAARIWRSRQLKIGPVVGKCRCSFHQRRF</sequence>
<dbReference type="Proteomes" id="UP001485043">
    <property type="component" value="Unassembled WGS sequence"/>
</dbReference>
<reference evidence="1 2" key="1">
    <citation type="journal article" date="2024" name="Nat. Commun.">
        <title>Phylogenomics reveals the evolutionary origins of lichenization in chlorophyte algae.</title>
        <authorList>
            <person name="Puginier C."/>
            <person name="Libourel C."/>
            <person name="Otte J."/>
            <person name="Skaloud P."/>
            <person name="Haon M."/>
            <person name="Grisel S."/>
            <person name="Petersen M."/>
            <person name="Berrin J.G."/>
            <person name="Delaux P.M."/>
            <person name="Dal Grande F."/>
            <person name="Keller J."/>
        </authorList>
    </citation>
    <scope>NUCLEOTIDE SEQUENCE [LARGE SCALE GENOMIC DNA]</scope>
    <source>
        <strain evidence="1 2">SAG 2523</strain>
    </source>
</reference>
<gene>
    <name evidence="1" type="ORF">WJX84_001124</name>
</gene>
<comment type="caution">
    <text evidence="1">The sequence shown here is derived from an EMBL/GenBank/DDBJ whole genome shotgun (WGS) entry which is preliminary data.</text>
</comment>
<proteinExistence type="predicted"/>
<name>A0AAW1TCC8_9CHLO</name>
<evidence type="ECO:0000313" key="2">
    <source>
        <dbReference type="Proteomes" id="UP001485043"/>
    </source>
</evidence>
<evidence type="ECO:0000313" key="1">
    <source>
        <dbReference type="EMBL" id="KAK9866039.1"/>
    </source>
</evidence>
<accession>A0AAW1TCC8</accession>
<dbReference type="EMBL" id="JALJOV010000195">
    <property type="protein sequence ID" value="KAK9866039.1"/>
    <property type="molecule type" value="Genomic_DNA"/>
</dbReference>